<dbReference type="AlphaFoldDB" id="A0A0A9EDM6"/>
<evidence type="ECO:0000313" key="1">
    <source>
        <dbReference type="EMBL" id="JAD95995.1"/>
    </source>
</evidence>
<reference evidence="1" key="2">
    <citation type="journal article" date="2015" name="Data Brief">
        <title>Shoot transcriptome of the giant reed, Arundo donax.</title>
        <authorList>
            <person name="Barrero R.A."/>
            <person name="Guerrero F.D."/>
            <person name="Moolhuijzen P."/>
            <person name="Goolsby J.A."/>
            <person name="Tidwell J."/>
            <person name="Bellgard S.E."/>
            <person name="Bellgard M.I."/>
        </authorList>
    </citation>
    <scope>NUCLEOTIDE SEQUENCE</scope>
    <source>
        <tissue evidence="1">Shoot tissue taken approximately 20 cm above the soil surface</tissue>
    </source>
</reference>
<sequence>MGFSCDPIVCAEWLTMLFFRLHCSQSPFCNSAL</sequence>
<organism evidence="1">
    <name type="scientific">Arundo donax</name>
    <name type="common">Giant reed</name>
    <name type="synonym">Donax arundinaceus</name>
    <dbReference type="NCBI Taxonomy" id="35708"/>
    <lineage>
        <taxon>Eukaryota</taxon>
        <taxon>Viridiplantae</taxon>
        <taxon>Streptophyta</taxon>
        <taxon>Embryophyta</taxon>
        <taxon>Tracheophyta</taxon>
        <taxon>Spermatophyta</taxon>
        <taxon>Magnoliopsida</taxon>
        <taxon>Liliopsida</taxon>
        <taxon>Poales</taxon>
        <taxon>Poaceae</taxon>
        <taxon>PACMAD clade</taxon>
        <taxon>Arundinoideae</taxon>
        <taxon>Arundineae</taxon>
        <taxon>Arundo</taxon>
    </lineage>
</organism>
<proteinExistence type="predicted"/>
<name>A0A0A9EDM6_ARUDO</name>
<dbReference type="EMBL" id="GBRH01201900">
    <property type="protein sequence ID" value="JAD95995.1"/>
    <property type="molecule type" value="Transcribed_RNA"/>
</dbReference>
<protein>
    <submittedName>
        <fullName evidence="1">Uncharacterized protein</fullName>
    </submittedName>
</protein>
<reference evidence="1" key="1">
    <citation type="submission" date="2014-09" db="EMBL/GenBank/DDBJ databases">
        <authorList>
            <person name="Magalhaes I.L.F."/>
            <person name="Oliveira U."/>
            <person name="Santos F.R."/>
            <person name="Vidigal T.H.D.A."/>
            <person name="Brescovit A.D."/>
            <person name="Santos A.J."/>
        </authorList>
    </citation>
    <scope>NUCLEOTIDE SEQUENCE</scope>
    <source>
        <tissue evidence="1">Shoot tissue taken approximately 20 cm above the soil surface</tissue>
    </source>
</reference>
<accession>A0A0A9EDM6</accession>